<dbReference type="AlphaFoldDB" id="A0AAE0Y0B2"/>
<protein>
    <submittedName>
        <fullName evidence="1">Uncharacterized protein</fullName>
    </submittedName>
</protein>
<dbReference type="EMBL" id="JAWDGP010007193">
    <property type="protein sequence ID" value="KAK3728307.1"/>
    <property type="molecule type" value="Genomic_DNA"/>
</dbReference>
<dbReference type="Proteomes" id="UP001283361">
    <property type="component" value="Unassembled WGS sequence"/>
</dbReference>
<evidence type="ECO:0000313" key="1">
    <source>
        <dbReference type="EMBL" id="KAK3728307.1"/>
    </source>
</evidence>
<proteinExistence type="predicted"/>
<accession>A0AAE0Y0B2</accession>
<sequence>MNEKGSNSSVIGEPNRSEQPHLLLKLAAVKGKKQMLDLTSVVLPGGEERQLIRRLSRAAQTCLPWVYKLMLVTFVAGERKGTELGELCPWFDCVFQLVYNASAGFVVGLTGAETRV</sequence>
<comment type="caution">
    <text evidence="1">The sequence shown here is derived from an EMBL/GenBank/DDBJ whole genome shotgun (WGS) entry which is preliminary data.</text>
</comment>
<reference evidence="1" key="1">
    <citation type="journal article" date="2023" name="G3 (Bethesda)">
        <title>A reference genome for the long-term kleptoplast-retaining sea slug Elysia crispata morphotype clarki.</title>
        <authorList>
            <person name="Eastman K.E."/>
            <person name="Pendleton A.L."/>
            <person name="Shaikh M.A."/>
            <person name="Suttiyut T."/>
            <person name="Ogas R."/>
            <person name="Tomko P."/>
            <person name="Gavelis G."/>
            <person name="Widhalm J.R."/>
            <person name="Wisecaver J.H."/>
        </authorList>
    </citation>
    <scope>NUCLEOTIDE SEQUENCE</scope>
    <source>
        <strain evidence="1">ECLA1</strain>
    </source>
</reference>
<organism evidence="1 2">
    <name type="scientific">Elysia crispata</name>
    <name type="common">lettuce slug</name>
    <dbReference type="NCBI Taxonomy" id="231223"/>
    <lineage>
        <taxon>Eukaryota</taxon>
        <taxon>Metazoa</taxon>
        <taxon>Spiralia</taxon>
        <taxon>Lophotrochozoa</taxon>
        <taxon>Mollusca</taxon>
        <taxon>Gastropoda</taxon>
        <taxon>Heterobranchia</taxon>
        <taxon>Euthyneura</taxon>
        <taxon>Panpulmonata</taxon>
        <taxon>Sacoglossa</taxon>
        <taxon>Placobranchoidea</taxon>
        <taxon>Plakobranchidae</taxon>
        <taxon>Elysia</taxon>
    </lineage>
</organism>
<evidence type="ECO:0000313" key="2">
    <source>
        <dbReference type="Proteomes" id="UP001283361"/>
    </source>
</evidence>
<gene>
    <name evidence="1" type="ORF">RRG08_043932</name>
</gene>
<name>A0AAE0Y0B2_9GAST</name>
<keyword evidence="2" id="KW-1185">Reference proteome</keyword>